<sequence length="380" mass="40819">MQSRLWTAVSVALAAQGALAYPRKDSVVLIARAPQATASATNTSTNLPTLPTYTPNDGGVLSCPADDKKPYTDSTGKQYTVSCYTDYFNYVDGLNYTVSLEGCATACSADPACLAAVWRPENGNGPCYLKSGLGYASSDLALMAVIPNNDTLSSLASTTAATAFTTKNGTTATAAASTTTSSQETTTYTTVLSTSTIASTTTATSTSISSQKTDTDTVVSNPYVPWGKLNHKGNTFYLRSHVMYGNNEFENLYVQGIAYGLPPRAPTLLSNRNTAAQIYFDYTTTSVAIWQGNCTFSGLKMNRDRDMNSWSPVLVGDEVGSSKMSIADGELWWHNDRFGSWLICKDPSTAVYQLLWWDTVVGQGIDAQRCAKVQLLTENL</sequence>
<feature type="signal peptide" evidence="1">
    <location>
        <begin position="1"/>
        <end position="20"/>
    </location>
</feature>
<dbReference type="InterPro" id="IPR057229">
    <property type="entry name" value="DUF7907"/>
</dbReference>
<dbReference type="Proteomes" id="UP000316270">
    <property type="component" value="Chromosome 12"/>
</dbReference>
<reference evidence="3 4" key="1">
    <citation type="submission" date="2019-07" db="EMBL/GenBank/DDBJ databases">
        <title>Finished genome of Venturia effusa.</title>
        <authorList>
            <person name="Young C.A."/>
            <person name="Cox M.P."/>
            <person name="Ganley A.R.D."/>
            <person name="David W.J."/>
        </authorList>
    </citation>
    <scope>NUCLEOTIDE SEQUENCE [LARGE SCALE GENOMIC DNA]</scope>
    <source>
        <strain evidence="4">albino</strain>
    </source>
</reference>
<accession>A0A517LGM7</accession>
<organism evidence="3 4">
    <name type="scientific">Venturia effusa</name>
    <dbReference type="NCBI Taxonomy" id="50376"/>
    <lineage>
        <taxon>Eukaryota</taxon>
        <taxon>Fungi</taxon>
        <taxon>Dikarya</taxon>
        <taxon>Ascomycota</taxon>
        <taxon>Pezizomycotina</taxon>
        <taxon>Dothideomycetes</taxon>
        <taxon>Pleosporomycetidae</taxon>
        <taxon>Venturiales</taxon>
        <taxon>Venturiaceae</taxon>
        <taxon>Venturia</taxon>
    </lineage>
</organism>
<dbReference type="EMBL" id="CP042196">
    <property type="protein sequence ID" value="QDS74798.1"/>
    <property type="molecule type" value="Genomic_DNA"/>
</dbReference>
<name>A0A517LGM7_9PEZI</name>
<evidence type="ECO:0000313" key="4">
    <source>
        <dbReference type="Proteomes" id="UP000316270"/>
    </source>
</evidence>
<dbReference type="Gene3D" id="3.50.4.10">
    <property type="entry name" value="Hepatocyte Growth Factor"/>
    <property type="match status" value="1"/>
</dbReference>
<evidence type="ECO:0000256" key="1">
    <source>
        <dbReference type="SAM" id="SignalP"/>
    </source>
</evidence>
<proteinExistence type="predicted"/>
<evidence type="ECO:0000259" key="2">
    <source>
        <dbReference type="Pfam" id="PF25484"/>
    </source>
</evidence>
<gene>
    <name evidence="3" type="ORF">FKW77_002159</name>
</gene>
<keyword evidence="4" id="KW-1185">Reference proteome</keyword>
<dbReference type="Pfam" id="PF25484">
    <property type="entry name" value="DUF7907"/>
    <property type="match status" value="1"/>
</dbReference>
<protein>
    <recommendedName>
        <fullName evidence="2">DUF7907 domain-containing protein</fullName>
    </recommendedName>
</protein>
<feature type="domain" description="DUF7907" evidence="2">
    <location>
        <begin position="234"/>
        <end position="378"/>
    </location>
</feature>
<evidence type="ECO:0000313" key="3">
    <source>
        <dbReference type="EMBL" id="QDS74798.1"/>
    </source>
</evidence>
<dbReference type="OrthoDB" id="160645at2759"/>
<feature type="chain" id="PRO_5021998627" description="DUF7907 domain-containing protein" evidence="1">
    <location>
        <begin position="21"/>
        <end position="380"/>
    </location>
</feature>
<dbReference type="AlphaFoldDB" id="A0A517LGM7"/>
<keyword evidence="1" id="KW-0732">Signal</keyword>